<evidence type="ECO:0000256" key="5">
    <source>
        <dbReference type="ARBA" id="ARBA00023163"/>
    </source>
</evidence>
<dbReference type="Pfam" id="PF03466">
    <property type="entry name" value="LysR_substrate"/>
    <property type="match status" value="1"/>
</dbReference>
<dbReference type="InterPro" id="IPR005119">
    <property type="entry name" value="LysR_subst-bd"/>
</dbReference>
<feature type="domain" description="HTH lysR-type" evidence="6">
    <location>
        <begin position="6"/>
        <end position="63"/>
    </location>
</feature>
<proteinExistence type="inferred from homology"/>
<dbReference type="AlphaFoldDB" id="A0A2G1QKD3"/>
<keyword evidence="8" id="KW-1185">Reference proteome</keyword>
<dbReference type="OrthoDB" id="528082at2"/>
<dbReference type="EMBL" id="PDVP01000011">
    <property type="protein sequence ID" value="PHP65910.1"/>
    <property type="molecule type" value="Genomic_DNA"/>
</dbReference>
<dbReference type="RefSeq" id="WP_099307461.1">
    <property type="nucleotide sequence ID" value="NZ_PDVP01000011.1"/>
</dbReference>
<organism evidence="7 8">
    <name type="scientific">Zhengella mangrovi</name>
    <dbReference type="NCBI Taxonomy" id="1982044"/>
    <lineage>
        <taxon>Bacteria</taxon>
        <taxon>Pseudomonadati</taxon>
        <taxon>Pseudomonadota</taxon>
        <taxon>Alphaproteobacteria</taxon>
        <taxon>Hyphomicrobiales</taxon>
        <taxon>Notoacmeibacteraceae</taxon>
        <taxon>Zhengella</taxon>
    </lineage>
</organism>
<keyword evidence="3" id="KW-0805">Transcription regulation</keyword>
<evidence type="ECO:0000256" key="4">
    <source>
        <dbReference type="ARBA" id="ARBA00023125"/>
    </source>
</evidence>
<protein>
    <submittedName>
        <fullName evidence="7">LysR family transcriptional regulator</fullName>
    </submittedName>
</protein>
<name>A0A2G1QKD3_9HYPH</name>
<dbReference type="Gene3D" id="3.40.190.10">
    <property type="entry name" value="Periplasmic binding protein-like II"/>
    <property type="match status" value="2"/>
</dbReference>
<dbReference type="Proteomes" id="UP000221168">
    <property type="component" value="Unassembled WGS sequence"/>
</dbReference>
<evidence type="ECO:0000313" key="7">
    <source>
        <dbReference type="EMBL" id="PHP65910.1"/>
    </source>
</evidence>
<dbReference type="CDD" id="cd08417">
    <property type="entry name" value="PBP2_Nitroaromatics_like"/>
    <property type="match status" value="1"/>
</dbReference>
<dbReference type="Pfam" id="PF00126">
    <property type="entry name" value="HTH_1"/>
    <property type="match status" value="1"/>
</dbReference>
<evidence type="ECO:0000256" key="2">
    <source>
        <dbReference type="ARBA" id="ARBA00022458"/>
    </source>
</evidence>
<dbReference type="PROSITE" id="PS50931">
    <property type="entry name" value="HTH_LYSR"/>
    <property type="match status" value="1"/>
</dbReference>
<comment type="similarity">
    <text evidence="1">Belongs to the LysR transcriptional regulatory family.</text>
</comment>
<evidence type="ECO:0000256" key="3">
    <source>
        <dbReference type="ARBA" id="ARBA00023015"/>
    </source>
</evidence>
<dbReference type="SUPFAM" id="SSF53850">
    <property type="entry name" value="Periplasmic binding protein-like II"/>
    <property type="match status" value="1"/>
</dbReference>
<keyword evidence="4" id="KW-0238">DNA-binding</keyword>
<dbReference type="GO" id="GO:0003677">
    <property type="term" value="F:DNA binding"/>
    <property type="evidence" value="ECO:0007669"/>
    <property type="project" value="UniProtKB-KW"/>
</dbReference>
<accession>A0A2G1QKD3</accession>
<dbReference type="InterPro" id="IPR000847">
    <property type="entry name" value="LysR_HTH_N"/>
</dbReference>
<evidence type="ECO:0000259" key="6">
    <source>
        <dbReference type="PROSITE" id="PS50931"/>
    </source>
</evidence>
<dbReference type="InterPro" id="IPR036390">
    <property type="entry name" value="WH_DNA-bd_sf"/>
</dbReference>
<keyword evidence="5" id="KW-0804">Transcription</keyword>
<dbReference type="InterPro" id="IPR036388">
    <property type="entry name" value="WH-like_DNA-bd_sf"/>
</dbReference>
<comment type="caution">
    <text evidence="7">The sequence shown here is derived from an EMBL/GenBank/DDBJ whole genome shotgun (WGS) entry which is preliminary data.</text>
</comment>
<dbReference type="GO" id="GO:0003700">
    <property type="term" value="F:DNA-binding transcription factor activity"/>
    <property type="evidence" value="ECO:0007669"/>
    <property type="project" value="InterPro"/>
</dbReference>
<keyword evidence="2" id="KW-0536">Nodulation</keyword>
<dbReference type="PRINTS" id="PR00039">
    <property type="entry name" value="HTHLYSR"/>
</dbReference>
<sequence length="304" mass="33981">MHISRVDLNLLVVFDAIYTQSGVTKAAETLNLTQPTISHALARLRDHVGDPLFVRQGQKLVPTPAAHKMISPVRRALQTIETTLADLEGFEPATARMTFKLGIHPLTENLLFSPLAERLQQTAPGIGLSSVLLDRRNIEADLAAGIFNVAVDIFLPLPETIMRRRMSGGRSVVVVRQDHPLAHRGMTLDDYLAQRHIIVSTRRQGLGPEDIALSRLGKSRTIALRCQQLGTAMDVVSRSDLVLTMSETFARRSNRLHGNSFLPLPFDVQEIEFYLYWHRNSDSDQANRWLRDQLVSAITEVPEG</sequence>
<dbReference type="InterPro" id="IPR050389">
    <property type="entry name" value="LysR-type_TF"/>
</dbReference>
<dbReference type="PANTHER" id="PTHR30118">
    <property type="entry name" value="HTH-TYPE TRANSCRIPTIONAL REGULATOR LEUO-RELATED"/>
    <property type="match status" value="1"/>
</dbReference>
<dbReference type="Gene3D" id="1.10.10.10">
    <property type="entry name" value="Winged helix-like DNA-binding domain superfamily/Winged helix DNA-binding domain"/>
    <property type="match status" value="1"/>
</dbReference>
<dbReference type="PANTHER" id="PTHR30118:SF15">
    <property type="entry name" value="TRANSCRIPTIONAL REGULATORY PROTEIN"/>
    <property type="match status" value="1"/>
</dbReference>
<dbReference type="SUPFAM" id="SSF46785">
    <property type="entry name" value="Winged helix' DNA-binding domain"/>
    <property type="match status" value="1"/>
</dbReference>
<gene>
    <name evidence="7" type="ORF">CSC94_16450</name>
</gene>
<reference evidence="7 8" key="1">
    <citation type="submission" date="2017-10" db="EMBL/GenBank/DDBJ databases">
        <title>Sedimentibacterium mangrovi gen. nov., sp. nov., a novel member of family Phyllobacteriacea isolated from mangrove sediment.</title>
        <authorList>
            <person name="Liao H."/>
            <person name="Tian Y."/>
        </authorList>
    </citation>
    <scope>NUCLEOTIDE SEQUENCE [LARGE SCALE GENOMIC DNA]</scope>
    <source>
        <strain evidence="7 8">X9-2-2</strain>
    </source>
</reference>
<evidence type="ECO:0000313" key="8">
    <source>
        <dbReference type="Proteomes" id="UP000221168"/>
    </source>
</evidence>
<dbReference type="InterPro" id="IPR037402">
    <property type="entry name" value="YidZ_PBP2"/>
</dbReference>
<evidence type="ECO:0000256" key="1">
    <source>
        <dbReference type="ARBA" id="ARBA00009437"/>
    </source>
</evidence>